<evidence type="ECO:0000256" key="6">
    <source>
        <dbReference type="SAM" id="MobiDB-lite"/>
    </source>
</evidence>
<dbReference type="GO" id="GO:0005680">
    <property type="term" value="C:anaphase-promoting complex"/>
    <property type="evidence" value="ECO:0007669"/>
    <property type="project" value="InterPro"/>
</dbReference>
<feature type="domain" description="Anaphase-promoting complex subunit 1 beta-sandwich" evidence="10">
    <location>
        <begin position="1655"/>
        <end position="1744"/>
    </location>
</feature>
<dbReference type="Pfam" id="PF12859">
    <property type="entry name" value="ANAPC1"/>
    <property type="match status" value="1"/>
</dbReference>
<dbReference type="InterPro" id="IPR049255">
    <property type="entry name" value="Apc1_N"/>
</dbReference>
<organism evidence="11 12">
    <name type="scientific">Scylla paramamosain</name>
    <name type="common">Mud crab</name>
    <dbReference type="NCBI Taxonomy" id="85552"/>
    <lineage>
        <taxon>Eukaryota</taxon>
        <taxon>Metazoa</taxon>
        <taxon>Ecdysozoa</taxon>
        <taxon>Arthropoda</taxon>
        <taxon>Crustacea</taxon>
        <taxon>Multicrustacea</taxon>
        <taxon>Malacostraca</taxon>
        <taxon>Eumalacostraca</taxon>
        <taxon>Eucarida</taxon>
        <taxon>Decapoda</taxon>
        <taxon>Pleocyemata</taxon>
        <taxon>Brachyura</taxon>
        <taxon>Eubrachyura</taxon>
        <taxon>Portunoidea</taxon>
        <taxon>Portunidae</taxon>
        <taxon>Portuninae</taxon>
        <taxon>Scylla</taxon>
    </lineage>
</organism>
<feature type="domain" description="Anaphase-promoting complex subunit 1 N-terminal" evidence="7">
    <location>
        <begin position="80"/>
        <end position="200"/>
    </location>
</feature>
<dbReference type="InterPro" id="IPR024990">
    <property type="entry name" value="Apc1"/>
</dbReference>
<accession>A0AAW0T2N5</accession>
<keyword evidence="5" id="KW-0131">Cell cycle</keyword>
<reference evidence="11 12" key="1">
    <citation type="submission" date="2023-03" db="EMBL/GenBank/DDBJ databases">
        <title>High-quality genome of Scylla paramamosain provides insights in environmental adaptation.</title>
        <authorList>
            <person name="Zhang L."/>
        </authorList>
    </citation>
    <scope>NUCLEOTIDE SEQUENCE [LARGE SCALE GENOMIC DNA]</scope>
    <source>
        <strain evidence="11">LZ_2023a</strain>
        <tissue evidence="11">Muscle</tissue>
    </source>
</reference>
<evidence type="ECO:0000256" key="1">
    <source>
        <dbReference type="ARBA" id="ARBA00010547"/>
    </source>
</evidence>
<feature type="domain" description="Anaphase-promoting complex subunit 1 C-terminal" evidence="8">
    <location>
        <begin position="1822"/>
        <end position="1957"/>
    </location>
</feature>
<dbReference type="GO" id="GO:0060090">
    <property type="term" value="F:molecular adaptor activity"/>
    <property type="evidence" value="ECO:0007669"/>
    <property type="project" value="TreeGrafter"/>
</dbReference>
<evidence type="ECO:0000256" key="4">
    <source>
        <dbReference type="ARBA" id="ARBA00022776"/>
    </source>
</evidence>
<name>A0AAW0T2N5_SCYPA</name>
<dbReference type="GO" id="GO:0007091">
    <property type="term" value="P:metaphase/anaphase transition of mitotic cell cycle"/>
    <property type="evidence" value="ECO:0007669"/>
    <property type="project" value="TreeGrafter"/>
</dbReference>
<evidence type="ECO:0000259" key="7">
    <source>
        <dbReference type="Pfam" id="PF12859"/>
    </source>
</evidence>
<dbReference type="GO" id="GO:0070979">
    <property type="term" value="P:protein K11-linked ubiquitination"/>
    <property type="evidence" value="ECO:0007669"/>
    <property type="project" value="TreeGrafter"/>
</dbReference>
<dbReference type="PANTHER" id="PTHR12827">
    <property type="entry name" value="MEIOTIC CHECKPOINT REGULATOR TSG24 FAMILY MEMBER"/>
    <property type="match status" value="1"/>
</dbReference>
<dbReference type="PANTHER" id="PTHR12827:SF3">
    <property type="entry name" value="ANAPHASE-PROMOTING COMPLEX SUBUNIT 1"/>
    <property type="match status" value="1"/>
</dbReference>
<dbReference type="InterPro" id="IPR046794">
    <property type="entry name" value="Apc1_MidN"/>
</dbReference>
<dbReference type="Pfam" id="PF18122">
    <property type="entry name" value="APC1_C"/>
    <property type="match status" value="1"/>
</dbReference>
<keyword evidence="12" id="KW-1185">Reference proteome</keyword>
<dbReference type="InterPro" id="IPR048971">
    <property type="entry name" value="Apc1_3rd"/>
</dbReference>
<protein>
    <recommendedName>
        <fullName evidence="13">Anaphase-promoting complex subunit 1</fullName>
    </recommendedName>
</protein>
<evidence type="ECO:0000259" key="8">
    <source>
        <dbReference type="Pfam" id="PF18122"/>
    </source>
</evidence>
<feature type="compositionally biased region" description="Low complexity" evidence="6">
    <location>
        <begin position="1801"/>
        <end position="1818"/>
    </location>
</feature>
<dbReference type="EMBL" id="JARAKH010000041">
    <property type="protein sequence ID" value="KAK8381240.1"/>
    <property type="molecule type" value="Genomic_DNA"/>
</dbReference>
<feature type="compositionally biased region" description="Low complexity" evidence="6">
    <location>
        <begin position="319"/>
        <end position="345"/>
    </location>
</feature>
<comment type="similarity">
    <text evidence="1">Belongs to the APC1 family.</text>
</comment>
<dbReference type="Proteomes" id="UP001487740">
    <property type="component" value="Unassembled WGS sequence"/>
</dbReference>
<feature type="region of interest" description="Disordered" evidence="6">
    <location>
        <begin position="550"/>
        <end position="573"/>
    </location>
</feature>
<feature type="region of interest" description="Disordered" evidence="6">
    <location>
        <begin position="1801"/>
        <end position="1822"/>
    </location>
</feature>
<evidence type="ECO:0000313" key="12">
    <source>
        <dbReference type="Proteomes" id="UP001487740"/>
    </source>
</evidence>
<evidence type="ECO:0000259" key="9">
    <source>
        <dbReference type="Pfam" id="PF20518"/>
    </source>
</evidence>
<evidence type="ECO:0000256" key="3">
    <source>
        <dbReference type="ARBA" id="ARBA00022737"/>
    </source>
</evidence>
<keyword evidence="4" id="KW-0498">Mitosis</keyword>
<evidence type="ECO:0000313" key="11">
    <source>
        <dbReference type="EMBL" id="KAK8381240.1"/>
    </source>
</evidence>
<keyword evidence="3" id="KW-0677">Repeat</keyword>
<proteinExistence type="inferred from homology"/>
<dbReference type="Pfam" id="PF20518">
    <property type="entry name" value="Apc1_MidN"/>
    <property type="match status" value="1"/>
</dbReference>
<evidence type="ECO:0000256" key="5">
    <source>
        <dbReference type="ARBA" id="ARBA00023306"/>
    </source>
</evidence>
<evidence type="ECO:0000259" key="10">
    <source>
        <dbReference type="Pfam" id="PF21282"/>
    </source>
</evidence>
<feature type="region of interest" description="Disordered" evidence="6">
    <location>
        <begin position="319"/>
        <end position="351"/>
    </location>
</feature>
<dbReference type="Gene3D" id="1.25.10.10">
    <property type="entry name" value="Leucine-rich Repeat Variant"/>
    <property type="match status" value="2"/>
</dbReference>
<evidence type="ECO:0000256" key="2">
    <source>
        <dbReference type="ARBA" id="ARBA00022618"/>
    </source>
</evidence>
<sequence length="2006" mass="222106">MYASDVSSNLDEFNEAYIMISCGDAQDFVPFGRDYLEHHPGEVGLPPPRPSQVPPHIDLLRQLDTVSINGSKEWWDVRHSKDGLTEEELYVSGSRVVWSRGQAGRIGSRQVVKCMTCDSTVVHAMFATFYTYPDQPPLLGEPVPEEPTGDALPSICIVENDCLTIITEDGDDYSVALPFPVRKVWPVKYGILLERQVMASEIASQKSEGESLPTFYSLLHPLDEINPLLYRAGFSGSSHPSYMSDLAQQAVFMSQDPSICILYNSVNNSHTIWKIRRAKTEENNLIFQSGVQPSLNNTPITSLLSSAASYTQLHSYSHSHSFSQNHSNMTSPTTQVPVHTPTPATSRTRTLFPTPMITPKLQHSQTARSHMATLSRTQSPSVFGGQHMRLAMSPSPCRSPGHRTPRASQLTSLNETLIEPEPLVPDICLDHLWTDHSLGRATRAFLTEDHVEQKYLCLMLSQAGILRCIKYDYANDQSGLVFGSVSSIPAKDARPLRALKMMIVVDSNNSLLLYTGTVHVSRINISGLPAFNSSLFKDFSSLNISSHLQSPATTPLRRSGLLTSSRPPSSADAKFDVGLSPVVTEKMHIETSFAEDPGLPLSSAIVALRDATDTRITLEHANGNLYRITLPEMTSSPLVRHSLAALKFILPLDAALQLINKWYATRNAPGSDDFSPQGEWILFSMMMLSMIGYDTDKLALTYPVETSDAFSPLVASKKFRAADSGSDNDWEYILSSPLHVAAGSSLSEMLGLQKVGVVQKQQEVSRGTVNVNAPLFSYLPSIHFALHLVYEDFKLNSLHWEFCNLLVPCLDQLAADLRAPQYLHHYWRDFPTVCPLQGPHPQVPLTESLKLVRPAYVTRQPPQVLKHLYDIMEGAEPKPFPCIPHVCTTTKNLVLLYSVAAADCHLQDIPVERFLNCISPNNHKFFAPSFLPLSTIQNTDRRPNIHEKIVLLTDELGLTVRDIQLLSPGVSLLLMNAQHMCRMWPPENWPASAYNLIHRPDLVAQRDTAAKNEDTDNGRLKDPFNIKVRCHRDQDLAQEVKKTSHLSKEDEDGMETLDTDMLALRWIEDQRITEVRRMLCSSKAVTINIVQRPEVSDHDFLEEQERHLYALCIRTMALPIGRGMFTLCTSAPVITETLPIPKLNLSGKAPPRGTTIDLSNIEVPPNMDMWPHFHNGVAAGLKIAPNCGEIDSTWIVYNKPKGSLDSPTEHAGFLMALGLTGHLRNLVTVNMHDYLARGQEMTCVGLLLGMSVAKRGTMDIQTTKLLSVHLECLLPPTSTELDVPHTVQVAAIIGVGLVYQDTAHRHIAEVLMQEIGRPPGPEMENSNDRESYSLAAGLALGLVMFGRGGEAAGFTDLNIAGELYHYIEGGHKKPLFGIHRDKYKSPSYQIKEGDCVNIDVTAPGATLALGMIYFQTNNRAIAEWMVAPNTPYLLDQVRPDFLLLRTVALGLIMWDEVVPSAEWIESHVPPSVLTHIHRGGNQSTPGIDYESMHQAFYNILAGSCMVIGLKFAGSANNEAFQILWKYTRMFTNFTKRSVAELAGKSTIETCLNVILLSLSMVMAGTGDLDVLRIVRYLRSRVGPSNSTVGYGSHLTIHMALGFLFLGGGRFSLSTSNMAIAALLIACFPKFPTHSNDNRYHLQALRHLYVLAAEPRLLMPVDVDTGRLCQVSVTVRFSDTKQYKNQSYEALAPLMLPELSKLSEIIIEGDASDHRYWPVRFSNGNKSWSILEALLRCGDGLAVKLKDGRYPYGAAPSGLQVKLAHLLTQDDSARWTIKSSVLEEVSGCSARLVHSMVGGAVPASSPVSKGSSSVSTPEPSKMDDGDAAFTQALVTIIYEYLSVGKPQAITNWLAALQGVRRISNLSQRAGLLLWHVKLIVRAAHFMHNLNKENRDCSSHFENTTKGKTRPLVSAEQALSLSKRLELVIDTWLEETQEEVVRYLKGDTDKQYSAKCAFTLVMLHLPAFTDLPSTKDYLDPLPLIAVLRKAQVQPAAVSSLVKILFNSH</sequence>
<dbReference type="Pfam" id="PF21282">
    <property type="entry name" value="APC1_3rd"/>
    <property type="match status" value="1"/>
</dbReference>
<dbReference type="InterPro" id="IPR041221">
    <property type="entry name" value="APC1_C"/>
</dbReference>
<evidence type="ECO:0008006" key="13">
    <source>
        <dbReference type="Google" id="ProtNLM"/>
    </source>
</evidence>
<gene>
    <name evidence="11" type="ORF">O3P69_008243</name>
</gene>
<dbReference type="GO" id="GO:0051301">
    <property type="term" value="P:cell division"/>
    <property type="evidence" value="ECO:0007669"/>
    <property type="project" value="UniProtKB-KW"/>
</dbReference>
<feature type="domain" description="Anaphase-promoting complex subunit 1 middle" evidence="9">
    <location>
        <begin position="690"/>
        <end position="1002"/>
    </location>
</feature>
<dbReference type="InterPro" id="IPR011989">
    <property type="entry name" value="ARM-like"/>
</dbReference>
<dbReference type="GO" id="GO:0031145">
    <property type="term" value="P:anaphase-promoting complex-dependent catabolic process"/>
    <property type="evidence" value="ECO:0007669"/>
    <property type="project" value="TreeGrafter"/>
</dbReference>
<keyword evidence="2" id="KW-0132">Cell division</keyword>
<comment type="caution">
    <text evidence="11">The sequence shown here is derived from an EMBL/GenBank/DDBJ whole genome shotgun (WGS) entry which is preliminary data.</text>
</comment>